<name>A0AB38Y2U3_STREQ</name>
<accession>A0AB38Y2U3</accession>
<sequence length="97" mass="11964">MNQLEFYKNELQMDYFSDHYRNFENDFYRYSALDTPLTFLTDVILLTMVKSSKNYFKLNKENAKDNRDHYFIFDVEFINDHKSIKKYIYKKTALRQS</sequence>
<organism evidence="1 2">
    <name type="scientific">Streptococcus dysgalactiae subsp. equisimilis</name>
    <name type="common">Streptococcus equisimilis</name>
    <dbReference type="NCBI Taxonomy" id="119602"/>
    <lineage>
        <taxon>Bacteria</taxon>
        <taxon>Bacillati</taxon>
        <taxon>Bacillota</taxon>
        <taxon>Bacilli</taxon>
        <taxon>Lactobacillales</taxon>
        <taxon>Streptococcaceae</taxon>
        <taxon>Streptococcus</taxon>
    </lineage>
</organism>
<reference evidence="1" key="1">
    <citation type="submission" date="2023-04" db="EMBL/GenBank/DDBJ databases">
        <title>Complete genomes of S. dygalactiae subsp equisimilis isolates causing bacteremia in cancer patients.</title>
        <authorList>
            <person name="Anand S."/>
            <person name="Arias J."/>
            <person name="Delafuente J."/>
            <person name="Elgamal H."/>
            <person name="Prevost T."/>
            <person name="Liu X."/>
            <person name="Kalia A."/>
        </authorList>
    </citation>
    <scope>NUCLEOTIDE SEQUENCE</scope>
    <source>
        <strain evidence="1">UT_120444</strain>
    </source>
</reference>
<protein>
    <submittedName>
        <fullName evidence="1">DUF5960 family protein</fullName>
    </submittedName>
</protein>
<dbReference type="Proteomes" id="UP001237475">
    <property type="component" value="Chromosome"/>
</dbReference>
<dbReference type="EMBL" id="CP125360">
    <property type="protein sequence ID" value="WHM79657.1"/>
    <property type="molecule type" value="Genomic_DNA"/>
</dbReference>
<dbReference type="InterPro" id="IPR046004">
    <property type="entry name" value="DUF5960"/>
</dbReference>
<evidence type="ECO:0000313" key="2">
    <source>
        <dbReference type="Proteomes" id="UP001237475"/>
    </source>
</evidence>
<dbReference type="AlphaFoldDB" id="A0AB38Y2U3"/>
<evidence type="ECO:0000313" key="1">
    <source>
        <dbReference type="EMBL" id="WHM79657.1"/>
    </source>
</evidence>
<dbReference type="Pfam" id="PF19385">
    <property type="entry name" value="DUF5960"/>
    <property type="match status" value="1"/>
</dbReference>
<gene>
    <name evidence="1" type="ORF">OPT59_02850</name>
</gene>
<dbReference type="RefSeq" id="WP_003069311.1">
    <property type="nucleotide sequence ID" value="NZ_CP125360.1"/>
</dbReference>
<proteinExistence type="predicted"/>